<gene>
    <name evidence="15" type="primary">ileS</name>
    <name evidence="18" type="ORF">DFR58_10951</name>
</gene>
<dbReference type="GO" id="GO:0006428">
    <property type="term" value="P:isoleucyl-tRNA aminoacylation"/>
    <property type="evidence" value="ECO:0007669"/>
    <property type="project" value="UniProtKB-UniRule"/>
</dbReference>
<dbReference type="EC" id="6.1.1.5" evidence="15"/>
<keyword evidence="7 15" id="KW-0479">Metal-binding</keyword>
<evidence type="ECO:0000256" key="9">
    <source>
        <dbReference type="ARBA" id="ARBA00022833"/>
    </source>
</evidence>
<evidence type="ECO:0000256" key="14">
    <source>
        <dbReference type="ARBA" id="ARBA00048359"/>
    </source>
</evidence>
<protein>
    <recommendedName>
        <fullName evidence="15">Isoleucine--tRNA ligase</fullName>
        <ecNumber evidence="15">6.1.1.5</ecNumber>
    </recommendedName>
    <alternativeName>
        <fullName evidence="15">Isoleucyl-tRNA synthetase</fullName>
        <shortName evidence="15">IleRS</shortName>
    </alternativeName>
</protein>
<dbReference type="GO" id="GO:0002161">
    <property type="term" value="F:aminoacyl-tRNA deacylase activity"/>
    <property type="evidence" value="ECO:0007669"/>
    <property type="project" value="InterPro"/>
</dbReference>
<evidence type="ECO:0000256" key="1">
    <source>
        <dbReference type="ARBA" id="ARBA00001947"/>
    </source>
</evidence>
<evidence type="ECO:0000256" key="6">
    <source>
        <dbReference type="ARBA" id="ARBA00022598"/>
    </source>
</evidence>
<dbReference type="InterPro" id="IPR002301">
    <property type="entry name" value="Ile-tRNA-ligase"/>
</dbReference>
<evidence type="ECO:0000256" key="13">
    <source>
        <dbReference type="ARBA" id="ARBA00025217"/>
    </source>
</evidence>
<dbReference type="Pfam" id="PF19302">
    <property type="entry name" value="DUF5915"/>
    <property type="match status" value="1"/>
</dbReference>
<feature type="short sequence motif" description="'HIGH' region" evidence="15">
    <location>
        <begin position="48"/>
        <end position="58"/>
    </location>
</feature>
<evidence type="ECO:0000256" key="2">
    <source>
        <dbReference type="ARBA" id="ARBA00004496"/>
    </source>
</evidence>
<dbReference type="InterPro" id="IPR033709">
    <property type="entry name" value="Anticodon_Ile_ABEc"/>
</dbReference>
<dbReference type="FunFam" id="3.40.50.620:FF:000075">
    <property type="entry name" value="Isoleucine--tRNA ligase"/>
    <property type="match status" value="1"/>
</dbReference>
<dbReference type="HAMAP" id="MF_02003">
    <property type="entry name" value="Ile_tRNA_synth_type2"/>
    <property type="match status" value="1"/>
</dbReference>
<dbReference type="NCBIfam" id="TIGR00392">
    <property type="entry name" value="ileS"/>
    <property type="match status" value="1"/>
</dbReference>
<dbReference type="Pfam" id="PF08264">
    <property type="entry name" value="Anticodon_1"/>
    <property type="match status" value="1"/>
</dbReference>
<dbReference type="OrthoDB" id="9810365at2"/>
<accession>A0A369BAW9</accession>
<evidence type="ECO:0000259" key="17">
    <source>
        <dbReference type="Pfam" id="PF08264"/>
    </source>
</evidence>
<evidence type="ECO:0000256" key="15">
    <source>
        <dbReference type="HAMAP-Rule" id="MF_02003"/>
    </source>
</evidence>
<dbReference type="InterPro" id="IPR023586">
    <property type="entry name" value="Ile-tRNA-ligase_type2"/>
</dbReference>
<evidence type="ECO:0000256" key="10">
    <source>
        <dbReference type="ARBA" id="ARBA00022840"/>
    </source>
</evidence>
<dbReference type="InterPro" id="IPR002300">
    <property type="entry name" value="aa-tRNA-synth_Ia"/>
</dbReference>
<keyword evidence="10 15" id="KW-0067">ATP-binding</keyword>
<evidence type="ECO:0000256" key="4">
    <source>
        <dbReference type="ARBA" id="ARBA00011245"/>
    </source>
</evidence>
<comment type="subcellular location">
    <subcellularLocation>
        <location evidence="2 15">Cytoplasm</location>
    </subcellularLocation>
</comment>
<dbReference type="GO" id="GO:0004822">
    <property type="term" value="F:isoleucine-tRNA ligase activity"/>
    <property type="evidence" value="ECO:0007669"/>
    <property type="project" value="UniProtKB-UniRule"/>
</dbReference>
<comment type="caution">
    <text evidence="18">The sequence shown here is derived from an EMBL/GenBank/DDBJ whole genome shotgun (WGS) entry which is preliminary data.</text>
</comment>
<evidence type="ECO:0000256" key="5">
    <source>
        <dbReference type="ARBA" id="ARBA00022490"/>
    </source>
</evidence>
<feature type="domain" description="Methionyl/Valyl/Leucyl/Isoleucyl-tRNA synthetase anticodon-binding" evidence="17">
    <location>
        <begin position="678"/>
        <end position="827"/>
    </location>
</feature>
<dbReference type="SUPFAM" id="SSF50677">
    <property type="entry name" value="ValRS/IleRS/LeuRS editing domain"/>
    <property type="match status" value="1"/>
</dbReference>
<dbReference type="SUPFAM" id="SSF47323">
    <property type="entry name" value="Anticodon-binding domain of a subclass of class I aminoacyl-tRNA synthetases"/>
    <property type="match status" value="1"/>
</dbReference>
<dbReference type="Gene3D" id="3.40.50.620">
    <property type="entry name" value="HUPs"/>
    <property type="match status" value="2"/>
</dbReference>
<organism evidence="18 19">
    <name type="scientific">Anaerobacterium chartisolvens</name>
    <dbReference type="NCBI Taxonomy" id="1297424"/>
    <lineage>
        <taxon>Bacteria</taxon>
        <taxon>Bacillati</taxon>
        <taxon>Bacillota</taxon>
        <taxon>Clostridia</taxon>
        <taxon>Eubacteriales</taxon>
        <taxon>Oscillospiraceae</taxon>
        <taxon>Anaerobacterium</taxon>
    </lineage>
</organism>
<dbReference type="InterPro" id="IPR001412">
    <property type="entry name" value="aa-tRNA-synth_I_CS"/>
</dbReference>
<comment type="domain">
    <text evidence="15">IleRS has two distinct active sites: one for aminoacylation and one for editing. The misactivated valine is translocated from the active site to the editing site, which sterically excludes the correctly activated isoleucine. The single editing site contains two valyl binding pockets, one specific for each substrate (Val-AMP or Val-tRNA(Ile)).</text>
</comment>
<feature type="short sequence motif" description="'KMSKS' region" evidence="15">
    <location>
        <begin position="591"/>
        <end position="595"/>
    </location>
</feature>
<comment type="similarity">
    <text evidence="3 15">Belongs to the class-I aminoacyl-tRNA synthetase family. IleS type 2 subfamily.</text>
</comment>
<keyword evidence="11 15" id="KW-0648">Protein biosynthesis</keyword>
<dbReference type="RefSeq" id="WP_114297557.1">
    <property type="nucleotide sequence ID" value="NZ_QPJT01000009.1"/>
</dbReference>
<keyword evidence="8 15" id="KW-0547">Nucleotide-binding</keyword>
<feature type="domain" description="Aminoacyl-tRNA synthetase class Ia" evidence="16">
    <location>
        <begin position="19"/>
        <end position="619"/>
    </location>
</feature>
<reference evidence="18 19" key="1">
    <citation type="submission" date="2018-07" db="EMBL/GenBank/DDBJ databases">
        <title>Genomic Encyclopedia of Type Strains, Phase IV (KMG-IV): sequencing the most valuable type-strain genomes for metagenomic binning, comparative biology and taxonomic classification.</title>
        <authorList>
            <person name="Goeker M."/>
        </authorList>
    </citation>
    <scope>NUCLEOTIDE SEQUENCE [LARGE SCALE GENOMIC DNA]</scope>
    <source>
        <strain evidence="18 19">DSM 27016</strain>
    </source>
</reference>
<keyword evidence="19" id="KW-1185">Reference proteome</keyword>
<evidence type="ECO:0000256" key="12">
    <source>
        <dbReference type="ARBA" id="ARBA00023146"/>
    </source>
</evidence>
<feature type="binding site" evidence="15">
    <location>
        <position position="594"/>
    </location>
    <ligand>
        <name>ATP</name>
        <dbReference type="ChEBI" id="CHEBI:30616"/>
    </ligand>
</feature>
<dbReference type="GO" id="GO:0008270">
    <property type="term" value="F:zinc ion binding"/>
    <property type="evidence" value="ECO:0007669"/>
    <property type="project" value="UniProtKB-UniRule"/>
</dbReference>
<dbReference type="InterPro" id="IPR009080">
    <property type="entry name" value="tRNAsynth_Ia_anticodon-bd"/>
</dbReference>
<keyword evidence="6 15" id="KW-0436">Ligase</keyword>
<dbReference type="Gene3D" id="1.10.730.10">
    <property type="entry name" value="Isoleucyl-tRNA Synthetase, Domain 1"/>
    <property type="match status" value="1"/>
</dbReference>
<dbReference type="CDD" id="cd07961">
    <property type="entry name" value="Anticodon_Ia_Ile_ABEc"/>
    <property type="match status" value="1"/>
</dbReference>
<dbReference type="SUPFAM" id="SSF52374">
    <property type="entry name" value="Nucleotidylyl transferase"/>
    <property type="match status" value="1"/>
</dbReference>
<dbReference type="Proteomes" id="UP000253034">
    <property type="component" value="Unassembled WGS sequence"/>
</dbReference>
<dbReference type="InterPro" id="IPR013155">
    <property type="entry name" value="M/V/L/I-tRNA-synth_anticd-bd"/>
</dbReference>
<dbReference type="CDD" id="cd00818">
    <property type="entry name" value="IleRS_core"/>
    <property type="match status" value="1"/>
</dbReference>
<comment type="subunit">
    <text evidence="4 15">Monomer.</text>
</comment>
<dbReference type="EMBL" id="QPJT01000009">
    <property type="protein sequence ID" value="RCX16824.1"/>
    <property type="molecule type" value="Genomic_DNA"/>
</dbReference>
<dbReference type="FunFam" id="3.40.50.620:FF:000063">
    <property type="entry name" value="Isoleucine--tRNA ligase"/>
    <property type="match status" value="1"/>
</dbReference>
<evidence type="ECO:0000256" key="7">
    <source>
        <dbReference type="ARBA" id="ARBA00022723"/>
    </source>
</evidence>
<dbReference type="AlphaFoldDB" id="A0A369BAW9"/>
<dbReference type="PANTHER" id="PTHR42780">
    <property type="entry name" value="SOLEUCYL-TRNA SYNTHETASE"/>
    <property type="match status" value="1"/>
</dbReference>
<keyword evidence="9 15" id="KW-0862">Zinc</keyword>
<evidence type="ECO:0000313" key="18">
    <source>
        <dbReference type="EMBL" id="RCX16824.1"/>
    </source>
</evidence>
<dbReference type="GO" id="GO:0005737">
    <property type="term" value="C:cytoplasm"/>
    <property type="evidence" value="ECO:0007669"/>
    <property type="project" value="UniProtKB-SubCell"/>
</dbReference>
<evidence type="ECO:0000313" key="19">
    <source>
        <dbReference type="Proteomes" id="UP000253034"/>
    </source>
</evidence>
<keyword evidence="5 15" id="KW-0963">Cytoplasm</keyword>
<comment type="cofactor">
    <cofactor evidence="1 15">
        <name>Zn(2+)</name>
        <dbReference type="ChEBI" id="CHEBI:29105"/>
    </cofactor>
</comment>
<dbReference type="GO" id="GO:0005524">
    <property type="term" value="F:ATP binding"/>
    <property type="evidence" value="ECO:0007669"/>
    <property type="project" value="UniProtKB-UniRule"/>
</dbReference>
<dbReference type="PROSITE" id="PS00178">
    <property type="entry name" value="AA_TRNA_LIGASE_I"/>
    <property type="match status" value="1"/>
</dbReference>
<dbReference type="PRINTS" id="PR00984">
    <property type="entry name" value="TRNASYNTHILE"/>
</dbReference>
<sequence>MYEKVSTNLNFIDREHEVSKFWKENDIFKRSIEIRAGGPTFTFYDGPPTANGKPHIGHIITRVVKDIIPRYKTMKGYKVLRKAGWDTHGLPVELEVEKLLGINGKPEIEKYGVEPFIKKCKESVWKYENEWRKMSDRVGYWADMDHPYVTYHNSYIESVWWALKQIWDQGLIYKGHKIVPYCPRCGTSLSSHEVAQGYKDVKETSIYVKFAIKGEKQQYLMAWTTTPWTLPSNVALTVNPNIQYIKVKCADETYILAEALAEAVLKEEYTVLEKISGKDLAGIEYEPLFDFAKVDKKAFYVVCGDFVTTTDGTGIVHTAPAFGEDDASIGRKYDLPFVQLVNEQGNFVDAVEPWKGVFAKDADAEIIKNLDQRNLLYKSMDYEHSYPFCWRCDTPLLYYARDTWFIRMTEVRDKLIKNNNKINWLPDNIKEGRFGNFLENVVDWGLSRERYWGTPLPIWECQCGHRHVIGSIEELKAMGENVPDDIELHKPYIDGVLLKCPKCDDGKMKRVSEVIDCWFDSGAMPFAQWHYPFENKDIFHDNFPADFISEAIDQTRGWFYTLLAISTLLFDEPSYKNVVVLGHVQDKDGQKMSKHKGNVVDPWTVLDKQGADAVRWYFYTGSAPWLPSRFYEEAVSEGQRKFMGTLWNTYAFYILYANIDKFNPCDHKLEYDKLPVIDKWILSKMNTLIDTVDKNLEGYRITESARAIQDFTDELSNWYVRRSRERFWHTGMEQDKINAYMTLNTVLVTLTKLAAPFVPFISESIYRNIVKSINAGAAESVHLCSFPEVDEKAVDKELEKNMDLVLRVVVQGRACRNSANIKNRQPIGKMYVKADFELPEIFKELVLDELNIKQIIFTDDASHFTTYKFKPQLRTLGPKYGKLVPQIAATLNTLDGNEVMDSFNRDETISFELDSRTIELAKSDVLVETAQREGFMAESDRDITVVLDTNLTPELIEEGFVRELISKIQTMRKEAGFEVQDNIKLFYRDNARIANIILSNRQQIAAEVLASGISVGSANGTTDGYEKEWNINGEKVFITVVKD</sequence>
<comment type="function">
    <text evidence="13 15">Catalyzes the attachment of isoleucine to tRNA(Ile). As IleRS can inadvertently accommodate and process structurally similar amino acids such as valine, to avoid such errors it has two additional distinct tRNA(Ile)-dependent editing activities. One activity is designated as 'pretransfer' editing and involves the hydrolysis of activated Val-AMP. The other activity is designated 'posttransfer' editing and involves deacylation of mischarged Val-tRNA(Ile).</text>
</comment>
<evidence type="ECO:0000256" key="8">
    <source>
        <dbReference type="ARBA" id="ARBA00022741"/>
    </source>
</evidence>
<comment type="catalytic activity">
    <reaction evidence="14 15">
        <text>tRNA(Ile) + L-isoleucine + ATP = L-isoleucyl-tRNA(Ile) + AMP + diphosphate</text>
        <dbReference type="Rhea" id="RHEA:11060"/>
        <dbReference type="Rhea" id="RHEA-COMP:9666"/>
        <dbReference type="Rhea" id="RHEA-COMP:9695"/>
        <dbReference type="ChEBI" id="CHEBI:30616"/>
        <dbReference type="ChEBI" id="CHEBI:33019"/>
        <dbReference type="ChEBI" id="CHEBI:58045"/>
        <dbReference type="ChEBI" id="CHEBI:78442"/>
        <dbReference type="ChEBI" id="CHEBI:78528"/>
        <dbReference type="ChEBI" id="CHEBI:456215"/>
        <dbReference type="EC" id="6.1.1.5"/>
    </reaction>
</comment>
<dbReference type="GO" id="GO:0000049">
    <property type="term" value="F:tRNA binding"/>
    <property type="evidence" value="ECO:0007669"/>
    <property type="project" value="InterPro"/>
</dbReference>
<evidence type="ECO:0000256" key="11">
    <source>
        <dbReference type="ARBA" id="ARBA00022917"/>
    </source>
</evidence>
<dbReference type="InterPro" id="IPR014729">
    <property type="entry name" value="Rossmann-like_a/b/a_fold"/>
</dbReference>
<dbReference type="PANTHER" id="PTHR42780:SF1">
    <property type="entry name" value="ISOLEUCINE--TRNA LIGASE, CYTOPLASMIC"/>
    <property type="match status" value="1"/>
</dbReference>
<name>A0A369BAW9_9FIRM</name>
<dbReference type="InterPro" id="IPR009008">
    <property type="entry name" value="Val/Leu/Ile-tRNA-synth_edit"/>
</dbReference>
<proteinExistence type="inferred from homology"/>
<evidence type="ECO:0000259" key="16">
    <source>
        <dbReference type="Pfam" id="PF00133"/>
    </source>
</evidence>
<keyword evidence="12 15" id="KW-0030">Aminoacyl-tRNA synthetase</keyword>
<dbReference type="Pfam" id="PF00133">
    <property type="entry name" value="tRNA-synt_1"/>
    <property type="match status" value="1"/>
</dbReference>
<evidence type="ECO:0000256" key="3">
    <source>
        <dbReference type="ARBA" id="ARBA00007078"/>
    </source>
</evidence>